<protein>
    <recommendedName>
        <fullName evidence="2">Cytokinin riboside 5'-monophosphate phosphoribohydrolase</fullName>
        <ecNumber evidence="2">3.2.2.n1</ecNumber>
    </recommendedName>
</protein>
<dbReference type="GO" id="GO:0008714">
    <property type="term" value="F:AMP nucleosidase activity"/>
    <property type="evidence" value="ECO:0007669"/>
    <property type="project" value="UniProtKB-EC"/>
</dbReference>
<dbReference type="EC" id="3.2.2.n1" evidence="2"/>
<name>A0A1C2G3N2_9GAMM</name>
<gene>
    <name evidence="3" type="ORF">C4900_15235</name>
</gene>
<organism evidence="3 4">
    <name type="scientific">Acidiferrobacter thiooxydans</name>
    <dbReference type="NCBI Taxonomy" id="163359"/>
    <lineage>
        <taxon>Bacteria</taxon>
        <taxon>Pseudomonadati</taxon>
        <taxon>Pseudomonadota</taxon>
        <taxon>Gammaproteobacteria</taxon>
        <taxon>Acidiferrobacterales</taxon>
        <taxon>Acidiferrobacteraceae</taxon>
        <taxon>Acidiferrobacter</taxon>
    </lineage>
</organism>
<dbReference type="NCBIfam" id="TIGR00730">
    <property type="entry name" value="Rossman fold protein, TIGR00730 family"/>
    <property type="match status" value="1"/>
</dbReference>
<dbReference type="OrthoDB" id="9801098at2"/>
<dbReference type="GO" id="GO:0009691">
    <property type="term" value="P:cytokinin biosynthetic process"/>
    <property type="evidence" value="ECO:0007669"/>
    <property type="project" value="UniProtKB-UniRule"/>
</dbReference>
<keyword evidence="2" id="KW-0378">Hydrolase</keyword>
<comment type="catalytic activity">
    <reaction evidence="1">
        <text>AMP + H2O = D-ribose 5-phosphate + adenine</text>
        <dbReference type="Rhea" id="RHEA:20129"/>
        <dbReference type="ChEBI" id="CHEBI:15377"/>
        <dbReference type="ChEBI" id="CHEBI:16708"/>
        <dbReference type="ChEBI" id="CHEBI:78346"/>
        <dbReference type="ChEBI" id="CHEBI:456215"/>
        <dbReference type="EC" id="3.2.2.4"/>
    </reaction>
</comment>
<dbReference type="EMBL" id="PSYR01000002">
    <property type="protein sequence ID" value="RCN57066.1"/>
    <property type="molecule type" value="Genomic_DNA"/>
</dbReference>
<dbReference type="SUPFAM" id="SSF102405">
    <property type="entry name" value="MCP/YpsA-like"/>
    <property type="match status" value="1"/>
</dbReference>
<reference evidence="3 4" key="1">
    <citation type="submission" date="2018-02" db="EMBL/GenBank/DDBJ databases">
        <title>Insights into the biology of acidophilic members of the Acidiferrobacteraceae family derived from comparative genomic analyses.</title>
        <authorList>
            <person name="Issotta F."/>
            <person name="Thyssen C."/>
            <person name="Mena C."/>
            <person name="Moya A."/>
            <person name="Bellenberg S."/>
            <person name="Sproer C."/>
            <person name="Covarrubias P.C."/>
            <person name="Sand W."/>
            <person name="Quatrini R."/>
            <person name="Vera M."/>
        </authorList>
    </citation>
    <scope>NUCLEOTIDE SEQUENCE [LARGE SCALE GENOMIC DNA]</scope>
    <source>
        <strain evidence="4">m-1</strain>
    </source>
</reference>
<comment type="similarity">
    <text evidence="2">Belongs to the LOG family.</text>
</comment>
<dbReference type="STRING" id="163359.A9R16_08400"/>
<evidence type="ECO:0000256" key="1">
    <source>
        <dbReference type="ARBA" id="ARBA00000274"/>
    </source>
</evidence>
<dbReference type="GO" id="GO:0005829">
    <property type="term" value="C:cytosol"/>
    <property type="evidence" value="ECO:0007669"/>
    <property type="project" value="TreeGrafter"/>
</dbReference>
<dbReference type="InterPro" id="IPR052341">
    <property type="entry name" value="LOG_family_nucleotidases"/>
</dbReference>
<dbReference type="Pfam" id="PF03641">
    <property type="entry name" value="Lysine_decarbox"/>
    <property type="match status" value="1"/>
</dbReference>
<evidence type="ECO:0000313" key="4">
    <source>
        <dbReference type="Proteomes" id="UP000253250"/>
    </source>
</evidence>
<accession>A0A1C2G3N2</accession>
<keyword evidence="4" id="KW-1185">Reference proteome</keyword>
<dbReference type="PANTHER" id="PTHR43393">
    <property type="entry name" value="CYTOKININ RIBOSIDE 5'-MONOPHOSPHATE PHOSPHORIBOHYDROLASE"/>
    <property type="match status" value="1"/>
</dbReference>
<keyword evidence="2" id="KW-0203">Cytokinin biosynthesis</keyword>
<evidence type="ECO:0000313" key="3">
    <source>
        <dbReference type="EMBL" id="RCN57066.1"/>
    </source>
</evidence>
<dbReference type="Gene3D" id="3.40.50.450">
    <property type="match status" value="1"/>
</dbReference>
<dbReference type="AlphaFoldDB" id="A0A1C2G3N2"/>
<evidence type="ECO:0000256" key="2">
    <source>
        <dbReference type="RuleBase" id="RU363015"/>
    </source>
</evidence>
<dbReference type="Proteomes" id="UP000253250">
    <property type="component" value="Unassembled WGS sequence"/>
</dbReference>
<proteinExistence type="inferred from homology"/>
<sequence>MTAPKAQKPLIKRKPAAAHAGGPATDGALSREAWKIFQIMAEFVEGYEALAQIRPSVSIFGSARIARDHPYFALAEDIARQLSDAGFSVVSGGGPGIMEAANKGAYAGPSPSVGLNIRLPHEQAGNAYQDIRLTFQHFFARKVMFVKYATAYVVMPGGFGTLDEMMEILTLIQTGKSRRIPIILVHTPFWTGLVEWFRTALLRDGVISDTDLDLFVMLDRPEDVIDTIFRYYELSGFEPSEEEKEIQLNL</sequence>
<comment type="caution">
    <text evidence="3">The sequence shown here is derived from an EMBL/GenBank/DDBJ whole genome shotgun (WGS) entry which is preliminary data.</text>
</comment>
<dbReference type="InterPro" id="IPR031100">
    <property type="entry name" value="LOG_fam"/>
</dbReference>
<dbReference type="InterPro" id="IPR005269">
    <property type="entry name" value="LOG"/>
</dbReference>
<dbReference type="PANTHER" id="PTHR43393:SF2">
    <property type="entry name" value="CYTOKININ RIBOSIDE 5'-MONOPHOSPHATE PHOSPHORIBOHYDROLASE"/>
    <property type="match status" value="1"/>
</dbReference>